<protein>
    <submittedName>
        <fullName evidence="1">Uncharacterized protein</fullName>
    </submittedName>
</protein>
<evidence type="ECO:0000313" key="1">
    <source>
        <dbReference type="EMBL" id="MPM99134.1"/>
    </source>
</evidence>
<comment type="caution">
    <text evidence="1">The sequence shown here is derived from an EMBL/GenBank/DDBJ whole genome shotgun (WGS) entry which is preliminary data.</text>
</comment>
<proteinExistence type="predicted"/>
<accession>A0A645EAR0</accession>
<organism evidence="1">
    <name type="scientific">bioreactor metagenome</name>
    <dbReference type="NCBI Taxonomy" id="1076179"/>
    <lineage>
        <taxon>unclassified sequences</taxon>
        <taxon>metagenomes</taxon>
        <taxon>ecological metagenomes</taxon>
    </lineage>
</organism>
<gene>
    <name evidence="1" type="ORF">SDC9_146325</name>
</gene>
<reference evidence="1" key="1">
    <citation type="submission" date="2019-08" db="EMBL/GenBank/DDBJ databases">
        <authorList>
            <person name="Kucharzyk K."/>
            <person name="Murdoch R.W."/>
            <person name="Higgins S."/>
            <person name="Loffler F."/>
        </authorList>
    </citation>
    <scope>NUCLEOTIDE SEQUENCE</scope>
</reference>
<dbReference type="AlphaFoldDB" id="A0A645EAR0"/>
<dbReference type="EMBL" id="VSSQ01045248">
    <property type="protein sequence ID" value="MPM99134.1"/>
    <property type="molecule type" value="Genomic_DNA"/>
</dbReference>
<sequence length="87" mass="9662">MFLAISFMPDKPLCALRLSKLITSSINVKHFNTSQPTGVETKDNLLLGNICLISLAKNTDKVISPIKAVCMTNMLCLVFNFINNFKI</sequence>
<name>A0A645EAR0_9ZZZZ</name>